<dbReference type="EMBL" id="FQZP01000009">
    <property type="protein sequence ID" value="SHI77905.1"/>
    <property type="molecule type" value="Genomic_DNA"/>
</dbReference>
<organism evidence="1 2">
    <name type="scientific">Thermoclostridium caenicola</name>
    <dbReference type="NCBI Taxonomy" id="659425"/>
    <lineage>
        <taxon>Bacteria</taxon>
        <taxon>Bacillati</taxon>
        <taxon>Bacillota</taxon>
        <taxon>Clostridia</taxon>
        <taxon>Eubacteriales</taxon>
        <taxon>Oscillospiraceae</taxon>
        <taxon>Thermoclostridium</taxon>
    </lineage>
</organism>
<dbReference type="RefSeq" id="WP_149678141.1">
    <property type="nucleotide sequence ID" value="NZ_DAONMB010000003.1"/>
</dbReference>
<dbReference type="OrthoDB" id="9810781at2"/>
<keyword evidence="2" id="KW-1185">Reference proteome</keyword>
<gene>
    <name evidence="1" type="ORF">SAMN05444373_100933</name>
</gene>
<accession>A0A1M6DXL6</accession>
<reference evidence="1 2" key="1">
    <citation type="submission" date="2016-11" db="EMBL/GenBank/DDBJ databases">
        <authorList>
            <person name="Varghese N."/>
            <person name="Submissions S."/>
        </authorList>
    </citation>
    <scope>NUCLEOTIDE SEQUENCE [LARGE SCALE GENOMIC DNA]</scope>
    <source>
        <strain evidence="1 2">DSM 19027</strain>
    </source>
</reference>
<dbReference type="Proteomes" id="UP000324781">
    <property type="component" value="Unassembled WGS sequence"/>
</dbReference>
<protein>
    <recommendedName>
        <fullName evidence="3">Nitrogen regulatory protein P-II family</fullName>
    </recommendedName>
</protein>
<dbReference type="InterPro" id="IPR011322">
    <property type="entry name" value="N-reg_PII-like_a/b"/>
</dbReference>
<evidence type="ECO:0008006" key="3">
    <source>
        <dbReference type="Google" id="ProtNLM"/>
    </source>
</evidence>
<proteinExistence type="predicted"/>
<sequence length="118" mass="13416">MKLFVLILNRTEKLDELMLTYAREKICGATIIDSTGMARELASAEHHEEEISFLGSIRKYLNGSLDKRSKTILVVIRDDQQEKIIRLTEEVVGDFSRPDTGIMFTLPLDFVQGKGLDK</sequence>
<evidence type="ECO:0000313" key="1">
    <source>
        <dbReference type="EMBL" id="SHI77905.1"/>
    </source>
</evidence>
<name>A0A1M6DXL6_9FIRM</name>
<evidence type="ECO:0000313" key="2">
    <source>
        <dbReference type="Proteomes" id="UP000324781"/>
    </source>
</evidence>
<dbReference type="SUPFAM" id="SSF54913">
    <property type="entry name" value="GlnB-like"/>
    <property type="match status" value="1"/>
</dbReference>
<dbReference type="AlphaFoldDB" id="A0A1M6DXL6"/>